<dbReference type="Pfam" id="PF02931">
    <property type="entry name" value="Neur_chan_LBD"/>
    <property type="match status" value="1"/>
</dbReference>
<organism evidence="5 6">
    <name type="scientific">Cichlidogyrus casuarinus</name>
    <dbReference type="NCBI Taxonomy" id="1844966"/>
    <lineage>
        <taxon>Eukaryota</taxon>
        <taxon>Metazoa</taxon>
        <taxon>Spiralia</taxon>
        <taxon>Lophotrochozoa</taxon>
        <taxon>Platyhelminthes</taxon>
        <taxon>Monogenea</taxon>
        <taxon>Monopisthocotylea</taxon>
        <taxon>Dactylogyridea</taxon>
        <taxon>Ancyrocephalidae</taxon>
        <taxon>Cichlidogyrus</taxon>
    </lineage>
</organism>
<reference evidence="5 6" key="1">
    <citation type="submission" date="2024-11" db="EMBL/GenBank/DDBJ databases">
        <title>Adaptive evolution of stress response genes in parasites aligns with host niche diversity.</title>
        <authorList>
            <person name="Hahn C."/>
            <person name="Resl P."/>
        </authorList>
    </citation>
    <scope>NUCLEOTIDE SEQUENCE [LARGE SCALE GENOMIC DNA]</scope>
    <source>
        <strain evidence="5">EGGRZ-B1_66</strain>
        <tissue evidence="5">Body</tissue>
    </source>
</reference>
<evidence type="ECO:0000256" key="1">
    <source>
        <dbReference type="ARBA" id="ARBA00004141"/>
    </source>
</evidence>
<evidence type="ECO:0000313" key="6">
    <source>
        <dbReference type="Proteomes" id="UP001626550"/>
    </source>
</evidence>
<sequence>MGNSPTTITANLNIRSMGPISEREMSYSFDCYFRQYWNDKRLKFDHEDELTQLQLNNIMLRKIWKPDSHFLNGKKSHLHSVTSPNVLFRIEKNGNVRYSMRLTVKATCPMNLIKYPMDQQVCSLSIGSSAFISSHI</sequence>
<keyword evidence="3" id="KW-0813">Transport</keyword>
<dbReference type="PANTHER" id="PTHR18945">
    <property type="entry name" value="NEUROTRANSMITTER GATED ION CHANNEL"/>
    <property type="match status" value="1"/>
</dbReference>
<comment type="caution">
    <text evidence="5">The sequence shown here is derived from an EMBL/GenBank/DDBJ whole genome shotgun (WGS) entry which is preliminary data.</text>
</comment>
<keyword evidence="2" id="KW-0472">Membrane</keyword>
<dbReference type="Proteomes" id="UP001626550">
    <property type="component" value="Unassembled WGS sequence"/>
</dbReference>
<accession>A0ABD2PUW2</accession>
<gene>
    <name evidence="5" type="ORF">Ciccas_011182</name>
</gene>
<dbReference type="InterPro" id="IPR036734">
    <property type="entry name" value="Neur_chan_lig-bd_sf"/>
</dbReference>
<dbReference type="EMBL" id="JBJKFK010003111">
    <property type="protein sequence ID" value="KAL3310256.1"/>
    <property type="molecule type" value="Genomic_DNA"/>
</dbReference>
<dbReference type="AlphaFoldDB" id="A0ABD2PUW2"/>
<name>A0ABD2PUW2_9PLAT</name>
<dbReference type="PROSITE" id="PS00236">
    <property type="entry name" value="NEUROTR_ION_CHANNEL"/>
    <property type="match status" value="1"/>
</dbReference>
<keyword evidence="6" id="KW-1185">Reference proteome</keyword>
<dbReference type="InterPro" id="IPR006202">
    <property type="entry name" value="Neur_chan_lig-bd"/>
</dbReference>
<dbReference type="Gene3D" id="2.70.170.10">
    <property type="entry name" value="Neurotransmitter-gated ion-channel ligand-binding domain"/>
    <property type="match status" value="1"/>
</dbReference>
<dbReference type="PRINTS" id="PR00252">
    <property type="entry name" value="NRIONCHANNEL"/>
</dbReference>
<dbReference type="GO" id="GO:0034220">
    <property type="term" value="P:monoatomic ion transmembrane transport"/>
    <property type="evidence" value="ECO:0007669"/>
    <property type="project" value="UniProtKB-KW"/>
</dbReference>
<evidence type="ECO:0000259" key="4">
    <source>
        <dbReference type="Pfam" id="PF02931"/>
    </source>
</evidence>
<protein>
    <recommendedName>
        <fullName evidence="4">Neurotransmitter-gated ion-channel ligand-binding domain-containing protein</fullName>
    </recommendedName>
</protein>
<keyword evidence="3" id="KW-0407">Ion channel</keyword>
<dbReference type="InterPro" id="IPR006201">
    <property type="entry name" value="Neur_channel"/>
</dbReference>
<comment type="similarity">
    <text evidence="3">Belongs to the ligand-gated ion channel (TC 1.A.9) family.</text>
</comment>
<dbReference type="InterPro" id="IPR018000">
    <property type="entry name" value="Neurotransmitter_ion_chnl_CS"/>
</dbReference>
<dbReference type="SUPFAM" id="SSF63712">
    <property type="entry name" value="Nicotinic receptor ligand binding domain-like"/>
    <property type="match status" value="1"/>
</dbReference>
<feature type="domain" description="Neurotransmitter-gated ion-channel ligand-binding" evidence="4">
    <location>
        <begin position="2"/>
        <end position="133"/>
    </location>
</feature>
<keyword evidence="3" id="KW-0406">Ion transport</keyword>
<evidence type="ECO:0000256" key="2">
    <source>
        <dbReference type="ARBA" id="ARBA00023136"/>
    </source>
</evidence>
<evidence type="ECO:0000256" key="3">
    <source>
        <dbReference type="RuleBase" id="RU000687"/>
    </source>
</evidence>
<comment type="subcellular location">
    <subcellularLocation>
        <location evidence="1">Membrane</location>
        <topology evidence="1">Multi-pass membrane protein</topology>
    </subcellularLocation>
</comment>
<proteinExistence type="inferred from homology"/>
<dbReference type="GO" id="GO:0016020">
    <property type="term" value="C:membrane"/>
    <property type="evidence" value="ECO:0007669"/>
    <property type="project" value="UniProtKB-SubCell"/>
</dbReference>
<evidence type="ECO:0000313" key="5">
    <source>
        <dbReference type="EMBL" id="KAL3310256.1"/>
    </source>
</evidence>